<accession>A0A1X6NZP8</accession>
<dbReference type="Proteomes" id="UP000218209">
    <property type="component" value="Unassembled WGS sequence"/>
</dbReference>
<proteinExistence type="predicted"/>
<protein>
    <submittedName>
        <fullName evidence="1">Uncharacterized protein</fullName>
    </submittedName>
</protein>
<name>A0A1X6NZP8_PORUM</name>
<evidence type="ECO:0000313" key="2">
    <source>
        <dbReference type="Proteomes" id="UP000218209"/>
    </source>
</evidence>
<dbReference type="EMBL" id="KV918968">
    <property type="protein sequence ID" value="OSX74015.1"/>
    <property type="molecule type" value="Genomic_DNA"/>
</dbReference>
<keyword evidence="2" id="KW-1185">Reference proteome</keyword>
<evidence type="ECO:0000313" key="1">
    <source>
        <dbReference type="EMBL" id="OSX74015.1"/>
    </source>
</evidence>
<organism evidence="1 2">
    <name type="scientific">Porphyra umbilicalis</name>
    <name type="common">Purple laver</name>
    <name type="synonym">Red alga</name>
    <dbReference type="NCBI Taxonomy" id="2786"/>
    <lineage>
        <taxon>Eukaryota</taxon>
        <taxon>Rhodophyta</taxon>
        <taxon>Bangiophyceae</taxon>
        <taxon>Bangiales</taxon>
        <taxon>Bangiaceae</taxon>
        <taxon>Porphyra</taxon>
    </lineage>
</organism>
<dbReference type="AlphaFoldDB" id="A0A1X6NZP8"/>
<sequence length="81" mass="9076">MNIRSATTSEEGSVYCAETKYRSCLFWRCKCKTAFTIRAVLLDGKGRFMRVAQSGSFRPCGVLTNEESRAAKKVSSELLSR</sequence>
<reference evidence="1 2" key="1">
    <citation type="submission" date="2017-03" db="EMBL/GenBank/DDBJ databases">
        <title>WGS assembly of Porphyra umbilicalis.</title>
        <authorList>
            <person name="Brawley S.H."/>
            <person name="Blouin N.A."/>
            <person name="Ficko-Blean E."/>
            <person name="Wheeler G.L."/>
            <person name="Lohr M."/>
            <person name="Goodson H.V."/>
            <person name="Jenkins J.W."/>
            <person name="Blaby-Haas C.E."/>
            <person name="Helliwell K.E."/>
            <person name="Chan C."/>
            <person name="Marriage T."/>
            <person name="Bhattacharya D."/>
            <person name="Klein A.S."/>
            <person name="Badis Y."/>
            <person name="Brodie J."/>
            <person name="Cao Y."/>
            <person name="Collen J."/>
            <person name="Dittami S.M."/>
            <person name="Gachon C.M."/>
            <person name="Green B.R."/>
            <person name="Karpowicz S."/>
            <person name="Kim J.W."/>
            <person name="Kudahl U."/>
            <person name="Lin S."/>
            <person name="Michel G."/>
            <person name="Mittag M."/>
            <person name="Olson B.J."/>
            <person name="Pangilinan J."/>
            <person name="Peng Y."/>
            <person name="Qiu H."/>
            <person name="Shu S."/>
            <person name="Singer J.T."/>
            <person name="Smith A.G."/>
            <person name="Sprecher B.N."/>
            <person name="Wagner V."/>
            <person name="Wang W."/>
            <person name="Wang Z.-Y."/>
            <person name="Yan J."/>
            <person name="Yarish C."/>
            <person name="Zoeuner-Riek S."/>
            <person name="Zhuang Y."/>
            <person name="Zou Y."/>
            <person name="Lindquist E.A."/>
            <person name="Grimwood J."/>
            <person name="Barry K."/>
            <person name="Rokhsar D.S."/>
            <person name="Schmutz J."/>
            <person name="Stiller J.W."/>
            <person name="Grossman A.R."/>
            <person name="Prochnik S.E."/>
        </authorList>
    </citation>
    <scope>NUCLEOTIDE SEQUENCE [LARGE SCALE GENOMIC DNA]</scope>
    <source>
        <strain evidence="1">4086291</strain>
    </source>
</reference>
<gene>
    <name evidence="1" type="ORF">BU14_0314s0018</name>
</gene>